<protein>
    <submittedName>
        <fullName evidence="1">Uncharacterized protein</fullName>
    </submittedName>
</protein>
<name>A0A5S4FN42_9ACTN</name>
<reference evidence="1 2" key="1">
    <citation type="submission" date="2019-05" db="EMBL/GenBank/DDBJ databases">
        <title>Draft genome sequence of Nonomuraea turkmeniaca DSM 43926.</title>
        <authorList>
            <person name="Saricaoglu S."/>
            <person name="Isik K."/>
        </authorList>
    </citation>
    <scope>NUCLEOTIDE SEQUENCE [LARGE SCALE GENOMIC DNA]</scope>
    <source>
        <strain evidence="1 2">DSM 43926</strain>
    </source>
</reference>
<gene>
    <name evidence="1" type="ORF">ETD86_13080</name>
</gene>
<accession>A0A5S4FN42</accession>
<organism evidence="1 2">
    <name type="scientific">Nonomuraea turkmeniaca</name>
    <dbReference type="NCBI Taxonomy" id="103838"/>
    <lineage>
        <taxon>Bacteria</taxon>
        <taxon>Bacillati</taxon>
        <taxon>Actinomycetota</taxon>
        <taxon>Actinomycetes</taxon>
        <taxon>Streptosporangiales</taxon>
        <taxon>Streptosporangiaceae</taxon>
        <taxon>Nonomuraea</taxon>
    </lineage>
</organism>
<dbReference type="OrthoDB" id="3542704at2"/>
<comment type="caution">
    <text evidence="1">The sequence shown here is derived from an EMBL/GenBank/DDBJ whole genome shotgun (WGS) entry which is preliminary data.</text>
</comment>
<dbReference type="Proteomes" id="UP000309128">
    <property type="component" value="Unassembled WGS sequence"/>
</dbReference>
<dbReference type="EMBL" id="VCKY01000034">
    <property type="protein sequence ID" value="TMR22096.1"/>
    <property type="molecule type" value="Genomic_DNA"/>
</dbReference>
<evidence type="ECO:0000313" key="1">
    <source>
        <dbReference type="EMBL" id="TMR22096.1"/>
    </source>
</evidence>
<dbReference type="RefSeq" id="WP_138666404.1">
    <property type="nucleotide sequence ID" value="NZ_VCKY01000034.1"/>
</dbReference>
<evidence type="ECO:0000313" key="2">
    <source>
        <dbReference type="Proteomes" id="UP000309128"/>
    </source>
</evidence>
<sequence length="86" mass="9356">MTESTMNGSPAPTGGDTRAARQLDALRSTYPAHDIEHGSQWTARLRRPLTQKLRNAGVHELIEQADAESLASTLAHQTRLLHAQGS</sequence>
<proteinExistence type="predicted"/>
<dbReference type="AlphaFoldDB" id="A0A5S4FN42"/>
<keyword evidence="2" id="KW-1185">Reference proteome</keyword>